<evidence type="ECO:0000313" key="2">
    <source>
        <dbReference type="Proteomes" id="UP001060170"/>
    </source>
</evidence>
<reference evidence="2" key="2">
    <citation type="journal article" date="2018" name="Mol. Plant Microbe Interact.">
        <title>Genome sequence resources for the wheat stripe rust pathogen (Puccinia striiformis f. sp. tritici) and the barley stripe rust pathogen (Puccinia striiformis f. sp. hordei).</title>
        <authorList>
            <person name="Xia C."/>
            <person name="Wang M."/>
            <person name="Yin C."/>
            <person name="Cornejo O.E."/>
            <person name="Hulbert S.H."/>
            <person name="Chen X."/>
        </authorList>
    </citation>
    <scope>NUCLEOTIDE SEQUENCE [LARGE SCALE GENOMIC DNA]</scope>
    <source>
        <strain evidence="2">93-210</strain>
    </source>
</reference>
<comment type="caution">
    <text evidence="1">The sequence shown here is derived from an EMBL/GenBank/DDBJ whole genome shotgun (WGS) entry which is preliminary data.</text>
</comment>
<dbReference type="EMBL" id="CM045881">
    <property type="protein sequence ID" value="KAI7937143.1"/>
    <property type="molecule type" value="Genomic_DNA"/>
</dbReference>
<reference evidence="2" key="1">
    <citation type="journal article" date="2018" name="BMC Genomics">
        <title>Genomic insights into host adaptation between the wheat stripe rust pathogen (Puccinia striiformis f. sp. tritici) and the barley stripe rust pathogen (Puccinia striiformis f. sp. hordei).</title>
        <authorList>
            <person name="Xia C."/>
            <person name="Wang M."/>
            <person name="Yin C."/>
            <person name="Cornejo O.E."/>
            <person name="Hulbert S.H."/>
            <person name="Chen X."/>
        </authorList>
    </citation>
    <scope>NUCLEOTIDE SEQUENCE [LARGE SCALE GENOMIC DNA]</scope>
    <source>
        <strain evidence="2">93-210</strain>
    </source>
</reference>
<dbReference type="Proteomes" id="UP001060170">
    <property type="component" value="Chromosome 17"/>
</dbReference>
<reference evidence="1 2" key="3">
    <citation type="journal article" date="2022" name="Microbiol. Spectr.">
        <title>Folding features and dynamics of 3D genome architecture in plant fungal pathogens.</title>
        <authorList>
            <person name="Xia C."/>
        </authorList>
    </citation>
    <scope>NUCLEOTIDE SEQUENCE [LARGE SCALE GENOMIC DNA]</scope>
    <source>
        <strain evidence="1 2">93-210</strain>
    </source>
</reference>
<evidence type="ECO:0000313" key="1">
    <source>
        <dbReference type="EMBL" id="KAI7937143.1"/>
    </source>
</evidence>
<keyword evidence="2" id="KW-1185">Reference proteome</keyword>
<sequence length="84" mass="9299">MILSFSSPWFYGFVGVWSGIDTREWATVDNLSDPITSELCMLICKVTIPNGLGFNRIIPLTGSSQDDHPELTPPIESTSDPRLN</sequence>
<accession>A0ACC0DQK7</accession>
<proteinExistence type="predicted"/>
<organism evidence="1 2">
    <name type="scientific">Puccinia striiformis f. sp. tritici</name>
    <dbReference type="NCBI Taxonomy" id="168172"/>
    <lineage>
        <taxon>Eukaryota</taxon>
        <taxon>Fungi</taxon>
        <taxon>Dikarya</taxon>
        <taxon>Basidiomycota</taxon>
        <taxon>Pucciniomycotina</taxon>
        <taxon>Pucciniomycetes</taxon>
        <taxon>Pucciniales</taxon>
        <taxon>Pucciniaceae</taxon>
        <taxon>Puccinia</taxon>
    </lineage>
</organism>
<name>A0ACC0DQK7_9BASI</name>
<gene>
    <name evidence="1" type="ORF">MJO28_016042</name>
</gene>
<protein>
    <submittedName>
        <fullName evidence="1">Uncharacterized protein</fullName>
    </submittedName>
</protein>